<dbReference type="InterPro" id="IPR017853">
    <property type="entry name" value="GH"/>
</dbReference>
<name>A0A0C3AJY6_SERVB</name>
<reference evidence="11" key="2">
    <citation type="submission" date="2015-01" db="EMBL/GenBank/DDBJ databases">
        <title>Evolutionary Origins and Diversification of the Mycorrhizal Mutualists.</title>
        <authorList>
            <consortium name="DOE Joint Genome Institute"/>
            <consortium name="Mycorrhizal Genomics Consortium"/>
            <person name="Kohler A."/>
            <person name="Kuo A."/>
            <person name="Nagy L.G."/>
            <person name="Floudas D."/>
            <person name="Copeland A."/>
            <person name="Barry K.W."/>
            <person name="Cichocki N."/>
            <person name="Veneault-Fourrey C."/>
            <person name="LaButti K."/>
            <person name="Lindquist E.A."/>
            <person name="Lipzen A."/>
            <person name="Lundell T."/>
            <person name="Morin E."/>
            <person name="Murat C."/>
            <person name="Riley R."/>
            <person name="Ohm R."/>
            <person name="Sun H."/>
            <person name="Tunlid A."/>
            <person name="Henrissat B."/>
            <person name="Grigoriev I.V."/>
            <person name="Hibbett D.S."/>
            <person name="Martin F."/>
        </authorList>
    </citation>
    <scope>NUCLEOTIDE SEQUENCE [LARGE SCALE GENOMIC DNA]</scope>
    <source>
        <strain evidence="11">MAFF 305830</strain>
    </source>
</reference>
<dbReference type="GO" id="GO:0046556">
    <property type="term" value="F:alpha-L-arabinofuranosidase activity"/>
    <property type="evidence" value="ECO:0007669"/>
    <property type="project" value="UniProtKB-EC"/>
</dbReference>
<dbReference type="STRING" id="933852.A0A0C3AJY6"/>
<dbReference type="AlphaFoldDB" id="A0A0C3AJY6"/>
<dbReference type="EC" id="3.2.1.55" evidence="4"/>
<dbReference type="SUPFAM" id="SSF51445">
    <property type="entry name" value="(Trans)glycosidases"/>
    <property type="match status" value="1"/>
</dbReference>
<reference evidence="10 11" key="1">
    <citation type="submission" date="2014-04" db="EMBL/GenBank/DDBJ databases">
        <authorList>
            <consortium name="DOE Joint Genome Institute"/>
            <person name="Kuo A."/>
            <person name="Zuccaro A."/>
            <person name="Kohler A."/>
            <person name="Nagy L.G."/>
            <person name="Floudas D."/>
            <person name="Copeland A."/>
            <person name="Barry K.W."/>
            <person name="Cichocki N."/>
            <person name="Veneault-Fourrey C."/>
            <person name="LaButti K."/>
            <person name="Lindquist E.A."/>
            <person name="Lipzen A."/>
            <person name="Lundell T."/>
            <person name="Morin E."/>
            <person name="Murat C."/>
            <person name="Sun H."/>
            <person name="Tunlid A."/>
            <person name="Henrissat B."/>
            <person name="Grigoriev I.V."/>
            <person name="Hibbett D.S."/>
            <person name="Martin F."/>
            <person name="Nordberg H.P."/>
            <person name="Cantor M.N."/>
            <person name="Hua S.X."/>
        </authorList>
    </citation>
    <scope>NUCLEOTIDE SEQUENCE [LARGE SCALE GENOMIC DNA]</scope>
    <source>
        <strain evidence="10 11">MAFF 305830</strain>
    </source>
</reference>
<dbReference type="InterPro" id="IPR055235">
    <property type="entry name" value="ASD1_cat"/>
</dbReference>
<evidence type="ECO:0000256" key="8">
    <source>
        <dbReference type="SAM" id="SignalP"/>
    </source>
</evidence>
<keyword evidence="7" id="KW-0325">Glycoprotein</keyword>
<organism evidence="10 11">
    <name type="scientific">Serendipita vermifera MAFF 305830</name>
    <dbReference type="NCBI Taxonomy" id="933852"/>
    <lineage>
        <taxon>Eukaryota</taxon>
        <taxon>Fungi</taxon>
        <taxon>Dikarya</taxon>
        <taxon>Basidiomycota</taxon>
        <taxon>Agaricomycotina</taxon>
        <taxon>Agaricomycetes</taxon>
        <taxon>Sebacinales</taxon>
        <taxon>Serendipitaceae</taxon>
        <taxon>Serendipita</taxon>
    </lineage>
</organism>
<keyword evidence="6 10" id="KW-0378">Hydrolase</keyword>
<dbReference type="Pfam" id="PF06964">
    <property type="entry name" value="Alpha-L-AF_C"/>
    <property type="match status" value="1"/>
</dbReference>
<evidence type="ECO:0000256" key="6">
    <source>
        <dbReference type="ARBA" id="ARBA00022801"/>
    </source>
</evidence>
<dbReference type="PANTHER" id="PTHR31776">
    <property type="entry name" value="ALPHA-L-ARABINOFURANOSIDASE 1"/>
    <property type="match status" value="1"/>
</dbReference>
<dbReference type="GO" id="GO:0031222">
    <property type="term" value="P:arabinan catabolic process"/>
    <property type="evidence" value="ECO:0007669"/>
    <property type="project" value="UniProtKB-UniPathway"/>
</dbReference>
<evidence type="ECO:0000256" key="3">
    <source>
        <dbReference type="ARBA" id="ARBA00007186"/>
    </source>
</evidence>
<evidence type="ECO:0000313" key="11">
    <source>
        <dbReference type="Proteomes" id="UP000054097"/>
    </source>
</evidence>
<feature type="chain" id="PRO_5002161159" description="non-reducing end alpha-L-arabinofuranosidase" evidence="8">
    <location>
        <begin position="23"/>
        <end position="736"/>
    </location>
</feature>
<dbReference type="PANTHER" id="PTHR31776:SF0">
    <property type="entry name" value="ALPHA-L-ARABINOFURANOSIDASE 1"/>
    <property type="match status" value="1"/>
</dbReference>
<dbReference type="InterPro" id="IPR013780">
    <property type="entry name" value="Glyco_hydro_b"/>
</dbReference>
<dbReference type="GO" id="GO:0046373">
    <property type="term" value="P:L-arabinose metabolic process"/>
    <property type="evidence" value="ECO:0007669"/>
    <property type="project" value="InterPro"/>
</dbReference>
<dbReference type="SMART" id="SM00813">
    <property type="entry name" value="Alpha-L-AF_C"/>
    <property type="match status" value="1"/>
</dbReference>
<dbReference type="UniPathway" id="UPA00667"/>
<proteinExistence type="inferred from homology"/>
<gene>
    <name evidence="10" type="ORF">M408DRAFT_30410</name>
</gene>
<comment type="pathway">
    <text evidence="2">Glycan metabolism; L-arabinan degradation.</text>
</comment>
<evidence type="ECO:0000256" key="7">
    <source>
        <dbReference type="ARBA" id="ARBA00023180"/>
    </source>
</evidence>
<keyword evidence="5 8" id="KW-0732">Signal</keyword>
<evidence type="ECO:0000256" key="5">
    <source>
        <dbReference type="ARBA" id="ARBA00022729"/>
    </source>
</evidence>
<dbReference type="Gene3D" id="2.60.40.1180">
    <property type="entry name" value="Golgi alpha-mannosidase II"/>
    <property type="match status" value="1"/>
</dbReference>
<evidence type="ECO:0000313" key="10">
    <source>
        <dbReference type="EMBL" id="KIM20379.1"/>
    </source>
</evidence>
<protein>
    <recommendedName>
        <fullName evidence="4">non-reducing end alpha-L-arabinofuranosidase</fullName>
        <ecNumber evidence="4">3.2.1.55</ecNumber>
    </recommendedName>
</protein>
<feature type="domain" description="Alpha-L-arabinofuranosidase C-terminal" evidence="9">
    <location>
        <begin position="511"/>
        <end position="725"/>
    </location>
</feature>
<dbReference type="Pfam" id="PF22848">
    <property type="entry name" value="ASD1_dom"/>
    <property type="match status" value="1"/>
</dbReference>
<evidence type="ECO:0000256" key="1">
    <source>
        <dbReference type="ARBA" id="ARBA00001462"/>
    </source>
</evidence>
<evidence type="ECO:0000259" key="9">
    <source>
        <dbReference type="SMART" id="SM00813"/>
    </source>
</evidence>
<dbReference type="HOGENOM" id="CLU_010060_1_1_1"/>
<dbReference type="InterPro" id="IPR010720">
    <property type="entry name" value="Alpha-L-AF_C"/>
</dbReference>
<comment type="similarity">
    <text evidence="3">Belongs to the glycosyl hydrolase 51 family.</text>
</comment>
<feature type="signal peptide" evidence="8">
    <location>
        <begin position="1"/>
        <end position="22"/>
    </location>
</feature>
<evidence type="ECO:0000256" key="2">
    <source>
        <dbReference type="ARBA" id="ARBA00004834"/>
    </source>
</evidence>
<sequence length="736" mass="80926">MVFWVTITTIGGLLGLISTALAATTNTASAQPTSTSFGSTSTVSDVPSLTATPIPSAITLKISTKSGTRNKTAPLLHGLFFEEINNSGEGGLYAELIRNRAFQGSDLGDGGAGAIPWALSLAAWKAIGGAVLSLDLLNPLSENLVTVLKVDIPATATGEVGFLNEGWWGMDVRPQDYDASFYIKPNGALYKKNVTGVNISLRSAVTNDIWATTRVGISQNISTTKFTKLEAVLTPTAAAPSSNNTFAITFDAAEAKGQTFYFDLISLFPPTFKGRKNGLRKDLAEHLISLNPKFLRFPGGYNLVGSSIDNRWNWKKNIGPLVDRPGRAGNWGYWNSEGLGYLEYLEWCEDMDMEPLLTIYAGYSGDLSGVTPAHTVPVDELQFYIDEAIEQLEYAMGGPDTKWGSLRTQHGHPDPFNIKFVEIGNEDWFSDSYYWRYPLFLEALKAAYPNITYIASQATEYSPANRNVTIPPGGMWDLHLYQTPQYFKDNFNFFDNWQAIAGYPDVQIFVGEYSVLGRDRAGGIDWANGEGRFKYPTTIAAIGEAIFALAMERNPHVVTLSSYAPLLQNFNRAQWTPNFLAFTADPSQTVLSTSYYMQRMFSHYKGTETLPIVNTKGEFDPVWWHASIDTGSANRIGDAEVDSTRYAQGNIYVKLVNAAKQPAPITLSFDTAITKVNGTILHHDDEFGFNYRNNATAISPKTFDLKQAAIGNRGMTVKYEIPGLSVVVLELKQSGR</sequence>
<keyword evidence="11" id="KW-1185">Reference proteome</keyword>
<dbReference type="InterPro" id="IPR051563">
    <property type="entry name" value="Glycosyl_Hydrolase_51"/>
</dbReference>
<dbReference type="Proteomes" id="UP000054097">
    <property type="component" value="Unassembled WGS sequence"/>
</dbReference>
<accession>A0A0C3AJY6</accession>
<evidence type="ECO:0000256" key="4">
    <source>
        <dbReference type="ARBA" id="ARBA00012670"/>
    </source>
</evidence>
<comment type="catalytic activity">
    <reaction evidence="1">
        <text>Hydrolysis of terminal non-reducing alpha-L-arabinofuranoside residues in alpha-L-arabinosides.</text>
        <dbReference type="EC" id="3.2.1.55"/>
    </reaction>
</comment>
<dbReference type="OrthoDB" id="406864at2759"/>
<dbReference type="EMBL" id="KN824439">
    <property type="protein sequence ID" value="KIM20379.1"/>
    <property type="molecule type" value="Genomic_DNA"/>
</dbReference>
<dbReference type="Gene3D" id="3.20.20.80">
    <property type="entry name" value="Glycosidases"/>
    <property type="match status" value="1"/>
</dbReference>